<dbReference type="InterPro" id="IPR007627">
    <property type="entry name" value="RNA_pol_sigma70_r2"/>
</dbReference>
<dbReference type="InterPro" id="IPR013325">
    <property type="entry name" value="RNA_pol_sigma_r2"/>
</dbReference>
<dbReference type="SUPFAM" id="SSF88946">
    <property type="entry name" value="Sigma2 domain of RNA polymerase sigma factors"/>
    <property type="match status" value="1"/>
</dbReference>
<accession>A0ABZ0PD90</accession>
<evidence type="ECO:0000256" key="2">
    <source>
        <dbReference type="ARBA" id="ARBA00023082"/>
    </source>
</evidence>
<evidence type="ECO:0000313" key="6">
    <source>
        <dbReference type="EMBL" id="WPB83615.1"/>
    </source>
</evidence>
<dbReference type="Pfam" id="PF04542">
    <property type="entry name" value="Sigma70_r2"/>
    <property type="match status" value="1"/>
</dbReference>
<feature type="domain" description="RNA polymerase sigma-70 region 2" evidence="5">
    <location>
        <begin position="31"/>
        <end position="100"/>
    </location>
</feature>
<dbReference type="Gene3D" id="1.10.1740.10">
    <property type="match status" value="1"/>
</dbReference>
<evidence type="ECO:0000256" key="4">
    <source>
        <dbReference type="ARBA" id="ARBA00023163"/>
    </source>
</evidence>
<proteinExistence type="predicted"/>
<dbReference type="Proteomes" id="UP001305521">
    <property type="component" value="Chromosome"/>
</dbReference>
<dbReference type="PANTHER" id="PTHR30385">
    <property type="entry name" value="SIGMA FACTOR F FLAGELLAR"/>
    <property type="match status" value="1"/>
</dbReference>
<keyword evidence="7" id="KW-1185">Reference proteome</keyword>
<keyword evidence="1" id="KW-0805">Transcription regulation</keyword>
<dbReference type="RefSeq" id="WP_318647588.1">
    <property type="nucleotide sequence ID" value="NZ_CP137852.1"/>
</dbReference>
<evidence type="ECO:0000256" key="1">
    <source>
        <dbReference type="ARBA" id="ARBA00023015"/>
    </source>
</evidence>
<keyword evidence="3" id="KW-0238">DNA-binding</keyword>
<organism evidence="6 7">
    <name type="scientific">Sediminicoccus rosea</name>
    <dbReference type="NCBI Taxonomy" id="1225128"/>
    <lineage>
        <taxon>Bacteria</taxon>
        <taxon>Pseudomonadati</taxon>
        <taxon>Pseudomonadota</taxon>
        <taxon>Alphaproteobacteria</taxon>
        <taxon>Acetobacterales</taxon>
        <taxon>Roseomonadaceae</taxon>
        <taxon>Sediminicoccus</taxon>
    </lineage>
</organism>
<gene>
    <name evidence="6" type="ORF">R9Z33_16060</name>
</gene>
<evidence type="ECO:0000313" key="7">
    <source>
        <dbReference type="Proteomes" id="UP001305521"/>
    </source>
</evidence>
<name>A0ABZ0PD90_9PROT</name>
<keyword evidence="4" id="KW-0804">Transcription</keyword>
<evidence type="ECO:0000256" key="3">
    <source>
        <dbReference type="ARBA" id="ARBA00023125"/>
    </source>
</evidence>
<dbReference type="EMBL" id="CP137852">
    <property type="protein sequence ID" value="WPB83615.1"/>
    <property type="molecule type" value="Genomic_DNA"/>
</dbReference>
<keyword evidence="2" id="KW-0731">Sigma factor</keyword>
<evidence type="ECO:0000259" key="5">
    <source>
        <dbReference type="Pfam" id="PF04542"/>
    </source>
</evidence>
<protein>
    <submittedName>
        <fullName evidence="6">Sigma factor</fullName>
    </submittedName>
</protein>
<sequence length="207" mass="23197">MWLLLDVIAAQQEPRPMPAQLSLADLDVVHPLAERYARRLCRTLGRPSHEREDMEQDMLLDLLARLPGFDPARGTLAAFATVCFQHRASRLAIRLRREKRERHEASLDDVVPGQEEDLTLADIIPESEGYAAWCGQQTDAVAALERRLDLDRAGTVLDQRDHSICAALTQCTPHELGQQGPLPRSVLYRRIRELRLRLLAGGIAAAA</sequence>
<dbReference type="PANTHER" id="PTHR30385:SF4">
    <property type="entry name" value="RNA POLYMERASE SIGMA-E FACTOR"/>
    <property type="match status" value="1"/>
</dbReference>
<reference evidence="6 7" key="1">
    <citation type="submission" date="2023-11" db="EMBL/GenBank/DDBJ databases">
        <title>Arctic aerobic anoxygenic photoheterotroph Sediminicoccus rosea KRV36 adapts its photosynthesis to long days of polar summer.</title>
        <authorList>
            <person name="Tomasch J."/>
            <person name="Kopejtka K."/>
            <person name="Bily T."/>
            <person name="Gardiner A.T."/>
            <person name="Gardian Z."/>
            <person name="Shivaramu S."/>
            <person name="Koblizek M."/>
            <person name="Engelhardt F."/>
            <person name="Kaftan D."/>
        </authorList>
    </citation>
    <scope>NUCLEOTIDE SEQUENCE [LARGE SCALE GENOMIC DNA]</scope>
    <source>
        <strain evidence="6 7">R-30</strain>
    </source>
</reference>